<evidence type="ECO:0008006" key="5">
    <source>
        <dbReference type="Google" id="ProtNLM"/>
    </source>
</evidence>
<feature type="coiled-coil region" evidence="1">
    <location>
        <begin position="536"/>
        <end position="563"/>
    </location>
</feature>
<feature type="region of interest" description="Disordered" evidence="2">
    <location>
        <begin position="575"/>
        <end position="610"/>
    </location>
</feature>
<feature type="coiled-coil region" evidence="1">
    <location>
        <begin position="256"/>
        <end position="283"/>
    </location>
</feature>
<feature type="region of interest" description="Disordered" evidence="2">
    <location>
        <begin position="445"/>
        <end position="465"/>
    </location>
</feature>
<gene>
    <name evidence="3" type="ORF">BTW07_00900</name>
</gene>
<dbReference type="InterPro" id="IPR007139">
    <property type="entry name" value="DUF349"/>
</dbReference>
<dbReference type="SUPFAM" id="SSF48371">
    <property type="entry name" value="ARM repeat"/>
    <property type="match status" value="1"/>
</dbReference>
<dbReference type="STRING" id="404433.BTW07_00900"/>
<evidence type="ECO:0000313" key="4">
    <source>
        <dbReference type="Proteomes" id="UP000186878"/>
    </source>
</evidence>
<sequence length="922" mass="105605">MPGLFQRFFSPRWRHKDPAVRAQAASQLSPDDLDTLRQLAQDDSPAVRQAALARVQALDPLFQWHRQSPSEESFQRLVDLLGGRVSPSPDLNTRLAKVEQLEDMALVDALIVLSDNQSLRLAALARIDDESRLIHHASENGITAVRHAAAERVVSAEGLALLSKQARRDKQVARLARERLARLRADAEQQSREEGEREQLLETLEAQANRPWEPTFEARLKHWIKRWDALTSSVDESQHARFETAVTRCRQRIAEHDHQHRELERVKREKSEAQATRDGILEALGQALAIVGESERLTPEVMQALQGKWRLQEERWQDVSDRYGVSEPYQQRYVALDQQAQSIWQAWERLQAEAPALRAGLEKGEPLQPALDRLAWPDTLPPTELVLDAQRQATASQRYLDAQGAAKAESQWSQEEIGEHLDALSQELDQGRYRPASQLHRRLRQHLESSGQPLSSTHEQTYKQQSARLAELKDWRGFAAAPKREALLANIEALAEAREQPDAERHRRHQQLIRDWRQLGDAAATRDLAQRFRTASDALHAQLAEWEAELESREQDNLAVRQALCEQLETLLAHPSDAADPDGLRKVRDAAQEQWDQHWPVPRRQAASTGRHYARLRRQLQSLIDERAGDVASRKRDLVEQARQLAEDAAPAGQRAEQAKALQQRWRELGRAPKGIEQTLWRQFRSHCDTIFASRDSVRDEQQAKQQQRFDDMQALIDRLDAWQPESARERHVLDSALAEAQRLVPLPRSRRSEGMEKRWQGIVHAREVTLDRLSLMEEARQWPEYREWMRPETAEAAETTQLDSEIRQALEARHTQRQTQSPEQAEEHLQRCLVQLVLLAGDAIPTALEPLRLEVQVARLNDGLGRPPTPPEELHQTLLRLLSIAPVSGELWERYESAFDNVMAHLGRPGHRHEDDGVDIV</sequence>
<accession>A0A1Q8SXB6</accession>
<dbReference type="Pfam" id="PF03993">
    <property type="entry name" value="DUF349"/>
    <property type="match status" value="3"/>
</dbReference>
<dbReference type="AlphaFoldDB" id="A0A1Q8SXB6"/>
<proteinExistence type="predicted"/>
<dbReference type="OrthoDB" id="5523335at2"/>
<feature type="compositionally biased region" description="Basic and acidic residues" evidence="2">
    <location>
        <begin position="582"/>
        <end position="591"/>
    </location>
</feature>
<keyword evidence="4" id="KW-1185">Reference proteome</keyword>
<name>A0A1Q8SXB6_9GAMM</name>
<reference evidence="3 4" key="1">
    <citation type="submission" date="2016-12" db="EMBL/GenBank/DDBJ databases">
        <title>Draft genome sequences of strains Salinicola socius SMB35, Salinicola sp. MH3R3-1 and Chromohalobacter sp. SMB17 from the Verkhnekamsk potash mining region of Russia.</title>
        <authorList>
            <person name="Mavrodi D.V."/>
            <person name="Olsson B.E."/>
            <person name="Korsakova E.S."/>
            <person name="Pyankova A."/>
            <person name="Mavrodi O.V."/>
            <person name="Plotnikova E.G."/>
        </authorList>
    </citation>
    <scope>NUCLEOTIDE SEQUENCE [LARGE SCALE GENOMIC DNA]</scope>
    <source>
        <strain evidence="3 4">SMB35</strain>
    </source>
</reference>
<dbReference type="Proteomes" id="UP000186878">
    <property type="component" value="Unassembled WGS sequence"/>
</dbReference>
<evidence type="ECO:0000256" key="1">
    <source>
        <dbReference type="SAM" id="Coils"/>
    </source>
</evidence>
<keyword evidence="1" id="KW-0175">Coiled coil</keyword>
<dbReference type="RefSeq" id="WP_075568258.1">
    <property type="nucleotide sequence ID" value="NZ_MSDO01000001.1"/>
</dbReference>
<evidence type="ECO:0000313" key="3">
    <source>
        <dbReference type="EMBL" id="OLO06088.1"/>
    </source>
</evidence>
<feature type="compositionally biased region" description="Polar residues" evidence="2">
    <location>
        <begin position="448"/>
        <end position="465"/>
    </location>
</feature>
<dbReference type="EMBL" id="MSDO01000001">
    <property type="protein sequence ID" value="OLO06088.1"/>
    <property type="molecule type" value="Genomic_DNA"/>
</dbReference>
<dbReference type="InterPro" id="IPR016024">
    <property type="entry name" value="ARM-type_fold"/>
</dbReference>
<protein>
    <recommendedName>
        <fullName evidence="5">DUF349 domain-containing protein</fullName>
    </recommendedName>
</protein>
<comment type="caution">
    <text evidence="3">The sequence shown here is derived from an EMBL/GenBank/DDBJ whole genome shotgun (WGS) entry which is preliminary data.</text>
</comment>
<evidence type="ECO:0000256" key="2">
    <source>
        <dbReference type="SAM" id="MobiDB-lite"/>
    </source>
</evidence>
<organism evidence="3 4">
    <name type="scientific">Salinicola socius</name>
    <dbReference type="NCBI Taxonomy" id="404433"/>
    <lineage>
        <taxon>Bacteria</taxon>
        <taxon>Pseudomonadati</taxon>
        <taxon>Pseudomonadota</taxon>
        <taxon>Gammaproteobacteria</taxon>
        <taxon>Oceanospirillales</taxon>
        <taxon>Halomonadaceae</taxon>
        <taxon>Salinicola</taxon>
    </lineage>
</organism>